<dbReference type="Pfam" id="PF13456">
    <property type="entry name" value="RVT_3"/>
    <property type="match status" value="1"/>
</dbReference>
<sequence>MDGESAAGPDGFTGRFFTFAWDVVSQDVLEAVVSFFCGHELPRSVSSTLIVLIPKVSSPQDFSQFRPISLCNFVNKVISKILAARLAKELVSDIHRKNRGGNVVLKLDMAKTYDRVSWPFLLQVLRRFGFGEAEFMNQKYCPNLHPCFADASPGDSWTWKRMVAIQGVAEQHIHWVLARGGGFWNVQRLSEVAPGRWVGRIMGVVPPSLDQVDTMVWAPSISGAFSLASVYWISRKDGNSSWLYSWLWLLGLSLKVSFFMLRLVGFRLPVMDRLHKLGILGPSWCFCCIYPCQESIDHIFCTGVAAKQIWGYFEGVIGGFQVSSTLRHKFAPIFGVLRDIFLLKFQGLSTLDQDWPGFYGIEAGLHGVSRTLVVRWSRLDSLVVKLNSDGCSRGNPRVSGGEGVLRCSGGKFLLGYSCFFGEMTSLQAELKALTFGVSLAIVSGYANLHLESDSLILVQIIQGKARCPWRLQGDLQDLQKVSRCVRKVSHCFREANKPADRLANVGEDSGLTLTYHSFRELPSLVRGDVSLDQLGVPSLRRVRA</sequence>
<dbReference type="InterPro" id="IPR026960">
    <property type="entry name" value="RVT-Znf"/>
</dbReference>
<dbReference type="InterPro" id="IPR053151">
    <property type="entry name" value="RNase_H-like"/>
</dbReference>
<reference evidence="5" key="1">
    <citation type="submission" date="2025-08" db="UniProtKB">
        <authorList>
            <consortium name="RefSeq"/>
        </authorList>
    </citation>
    <scope>IDENTIFICATION</scope>
    <source>
        <tissue evidence="5">Leaves</tissue>
    </source>
</reference>
<evidence type="ECO:0000259" key="3">
    <source>
        <dbReference type="Pfam" id="PF13966"/>
    </source>
</evidence>
<dbReference type="InterPro" id="IPR036397">
    <property type="entry name" value="RNaseH_sf"/>
</dbReference>
<dbReference type="InterPro" id="IPR012337">
    <property type="entry name" value="RNaseH-like_sf"/>
</dbReference>
<feature type="domain" description="Reverse transcriptase zinc-binding" evidence="3">
    <location>
        <begin position="225"/>
        <end position="310"/>
    </location>
</feature>
<evidence type="ECO:0000259" key="1">
    <source>
        <dbReference type="Pfam" id="PF00078"/>
    </source>
</evidence>
<feature type="domain" description="Reverse transcriptase" evidence="1">
    <location>
        <begin position="54"/>
        <end position="146"/>
    </location>
</feature>
<feature type="domain" description="RNase H type-1" evidence="2">
    <location>
        <begin position="387"/>
        <end position="504"/>
    </location>
</feature>
<evidence type="ECO:0000313" key="5">
    <source>
        <dbReference type="RefSeq" id="XP_071918821.1"/>
    </source>
</evidence>
<organism evidence="4 5">
    <name type="scientific">Coffea arabica</name>
    <name type="common">Arabian coffee</name>
    <dbReference type="NCBI Taxonomy" id="13443"/>
    <lineage>
        <taxon>Eukaryota</taxon>
        <taxon>Viridiplantae</taxon>
        <taxon>Streptophyta</taxon>
        <taxon>Embryophyta</taxon>
        <taxon>Tracheophyta</taxon>
        <taxon>Spermatophyta</taxon>
        <taxon>Magnoliopsida</taxon>
        <taxon>eudicotyledons</taxon>
        <taxon>Gunneridae</taxon>
        <taxon>Pentapetalae</taxon>
        <taxon>asterids</taxon>
        <taxon>lamiids</taxon>
        <taxon>Gentianales</taxon>
        <taxon>Rubiaceae</taxon>
        <taxon>Ixoroideae</taxon>
        <taxon>Gardenieae complex</taxon>
        <taxon>Bertiereae - Coffeeae clade</taxon>
        <taxon>Coffeeae</taxon>
        <taxon>Coffea</taxon>
    </lineage>
</organism>
<dbReference type="Proteomes" id="UP001652660">
    <property type="component" value="Chromosome 8c"/>
</dbReference>
<evidence type="ECO:0000259" key="2">
    <source>
        <dbReference type="Pfam" id="PF13456"/>
    </source>
</evidence>
<proteinExistence type="predicted"/>
<gene>
    <name evidence="5" type="primary">LOC140013440</name>
</gene>
<evidence type="ECO:0000313" key="4">
    <source>
        <dbReference type="Proteomes" id="UP001652660"/>
    </source>
</evidence>
<dbReference type="InterPro" id="IPR000477">
    <property type="entry name" value="RT_dom"/>
</dbReference>
<accession>A0ABM4VH15</accession>
<keyword evidence="4" id="KW-1185">Reference proteome</keyword>
<dbReference type="Pfam" id="PF13966">
    <property type="entry name" value="zf-RVT"/>
    <property type="match status" value="1"/>
</dbReference>
<dbReference type="RefSeq" id="XP_071918821.1">
    <property type="nucleotide sequence ID" value="XM_072062720.1"/>
</dbReference>
<evidence type="ECO:0008006" key="6">
    <source>
        <dbReference type="Google" id="ProtNLM"/>
    </source>
</evidence>
<name>A0ABM4VH15_COFAR</name>
<dbReference type="Pfam" id="PF00078">
    <property type="entry name" value="RVT_1"/>
    <property type="match status" value="1"/>
</dbReference>
<dbReference type="GeneID" id="140013440"/>
<dbReference type="CDD" id="cd06222">
    <property type="entry name" value="RNase_H_like"/>
    <property type="match status" value="1"/>
</dbReference>
<dbReference type="PANTHER" id="PTHR47723:SF19">
    <property type="entry name" value="POLYNUCLEOTIDYL TRANSFERASE, RIBONUCLEASE H-LIKE SUPERFAMILY PROTEIN"/>
    <property type="match status" value="1"/>
</dbReference>
<dbReference type="InterPro" id="IPR044730">
    <property type="entry name" value="RNase_H-like_dom_plant"/>
</dbReference>
<dbReference type="SUPFAM" id="SSF53098">
    <property type="entry name" value="Ribonuclease H-like"/>
    <property type="match status" value="1"/>
</dbReference>
<protein>
    <recommendedName>
        <fullName evidence="6">RNase H type-1 domain-containing protein</fullName>
    </recommendedName>
</protein>
<dbReference type="Gene3D" id="3.30.420.10">
    <property type="entry name" value="Ribonuclease H-like superfamily/Ribonuclease H"/>
    <property type="match status" value="1"/>
</dbReference>
<dbReference type="InterPro" id="IPR002156">
    <property type="entry name" value="RNaseH_domain"/>
</dbReference>
<dbReference type="PANTHER" id="PTHR47723">
    <property type="entry name" value="OS05G0353850 PROTEIN"/>
    <property type="match status" value="1"/>
</dbReference>